<feature type="repeat" description="WD" evidence="3">
    <location>
        <begin position="159"/>
        <end position="200"/>
    </location>
</feature>
<feature type="repeat" description="WD" evidence="3">
    <location>
        <begin position="253"/>
        <end position="285"/>
    </location>
</feature>
<reference evidence="5" key="1">
    <citation type="journal article" date="2018" name="Front. Microbiol.">
        <title>Genome-Based Analysis Reveals the Taxonomy and Diversity of the Family Idiomarinaceae.</title>
        <authorList>
            <person name="Liu Y."/>
            <person name="Lai Q."/>
            <person name="Shao Z."/>
        </authorList>
    </citation>
    <scope>NUCLEOTIDE SEQUENCE [LARGE SCALE GENOMIC DNA]</scope>
    <source>
        <strain evidence="5">F23</strain>
    </source>
</reference>
<dbReference type="PROSITE" id="PS50082">
    <property type="entry name" value="WD_REPEATS_2"/>
    <property type="match status" value="2"/>
</dbReference>
<dbReference type="InterPro" id="IPR011047">
    <property type="entry name" value="Quinoprotein_ADH-like_sf"/>
</dbReference>
<keyword evidence="2" id="KW-0677">Repeat</keyword>
<keyword evidence="1 3" id="KW-0853">WD repeat</keyword>
<evidence type="ECO:0000256" key="1">
    <source>
        <dbReference type="ARBA" id="ARBA00022574"/>
    </source>
</evidence>
<evidence type="ECO:0000256" key="3">
    <source>
        <dbReference type="PROSITE-ProRule" id="PRU00221"/>
    </source>
</evidence>
<dbReference type="PROSITE" id="PS51257">
    <property type="entry name" value="PROKAR_LIPOPROTEIN"/>
    <property type="match status" value="1"/>
</dbReference>
<dbReference type="AlphaFoldDB" id="A0A432Y861"/>
<name>A0A432Y861_9GAMM</name>
<evidence type="ECO:0000313" key="5">
    <source>
        <dbReference type="Proteomes" id="UP000287330"/>
    </source>
</evidence>
<comment type="caution">
    <text evidence="4">The sequence shown here is derived from an EMBL/GenBank/DDBJ whole genome shotgun (WGS) entry which is preliminary data.</text>
</comment>
<dbReference type="InterPro" id="IPR015943">
    <property type="entry name" value="WD40/YVTN_repeat-like_dom_sf"/>
</dbReference>
<keyword evidence="5" id="KW-1185">Reference proteome</keyword>
<dbReference type="PROSITE" id="PS50294">
    <property type="entry name" value="WD_REPEATS_REGION"/>
    <property type="match status" value="1"/>
</dbReference>
<protein>
    <submittedName>
        <fullName evidence="4">Uncharacterized protein</fullName>
    </submittedName>
</protein>
<dbReference type="PANTHER" id="PTHR19848:SF8">
    <property type="entry name" value="F-BOX AND WD REPEAT DOMAIN CONTAINING 7"/>
    <property type="match status" value="1"/>
</dbReference>
<dbReference type="EMBL" id="PIPV01000003">
    <property type="protein sequence ID" value="RUO57081.1"/>
    <property type="molecule type" value="Genomic_DNA"/>
</dbReference>
<organism evidence="4 5">
    <name type="scientific">Idiomarina fontislapidosi</name>
    <dbReference type="NCBI Taxonomy" id="263723"/>
    <lineage>
        <taxon>Bacteria</taxon>
        <taxon>Pseudomonadati</taxon>
        <taxon>Pseudomonadota</taxon>
        <taxon>Gammaproteobacteria</taxon>
        <taxon>Alteromonadales</taxon>
        <taxon>Idiomarinaceae</taxon>
        <taxon>Idiomarina</taxon>
    </lineage>
</organism>
<dbReference type="OrthoDB" id="6192037at2"/>
<dbReference type="Pfam" id="PF00400">
    <property type="entry name" value="WD40"/>
    <property type="match status" value="1"/>
</dbReference>
<dbReference type="RefSeq" id="WP_110574616.1">
    <property type="nucleotide sequence ID" value="NZ_PIPV01000003.1"/>
</dbReference>
<dbReference type="PANTHER" id="PTHR19848">
    <property type="entry name" value="WD40 REPEAT PROTEIN"/>
    <property type="match status" value="1"/>
</dbReference>
<accession>A0A432Y861</accession>
<evidence type="ECO:0000313" key="4">
    <source>
        <dbReference type="EMBL" id="RUO57081.1"/>
    </source>
</evidence>
<sequence>MNIKQNAIFALIITSCAMLFGCTPAPEQIHKKAHAEAGTYVADIADDGTFSVVATDGNGVLLWPRYANNAKYQWRQDDADVSQIIAVDIGADGRTVVAASRKAFSLWSAKDGTNLGYWQSGGADIANVAVSNSGSTIILGLNNGTQIAFNPDSGRRLEFYGHQDAITDLAIAPNGRYVLSGSTDQTAILWSTESGQPIHQWQHETRLTKVALHAGGRFALTAGSLDQAYIWDVNSGEQITQLDIIERVRIFSSARFSQSGDFLITGSPSRQVTLWRSETGEELRAWNVELRDDHRPNNAVVLSTWLDENTGVIMSESSAGFGEWWQLEPNWQQ</sequence>
<gene>
    <name evidence="4" type="ORF">CWE25_05235</name>
</gene>
<dbReference type="SUPFAM" id="SSF50998">
    <property type="entry name" value="Quinoprotein alcohol dehydrogenase-like"/>
    <property type="match status" value="1"/>
</dbReference>
<proteinExistence type="predicted"/>
<evidence type="ECO:0000256" key="2">
    <source>
        <dbReference type="ARBA" id="ARBA00022737"/>
    </source>
</evidence>
<dbReference type="InterPro" id="IPR001680">
    <property type="entry name" value="WD40_rpt"/>
</dbReference>
<dbReference type="SMART" id="SM00320">
    <property type="entry name" value="WD40"/>
    <property type="match status" value="3"/>
</dbReference>
<dbReference type="Gene3D" id="2.130.10.10">
    <property type="entry name" value="YVTN repeat-like/Quinoprotein amine dehydrogenase"/>
    <property type="match status" value="2"/>
</dbReference>
<dbReference type="Proteomes" id="UP000287330">
    <property type="component" value="Unassembled WGS sequence"/>
</dbReference>